<dbReference type="SUPFAM" id="SSF141322">
    <property type="entry name" value="NfeD domain-like"/>
    <property type="match status" value="1"/>
</dbReference>
<sequence>MKLWEEVSKFFRSFLASEIQDTRLDLAKNYWVDSSYNYLENEAIVEQVIEPLRRGRVSFRGSYWFARCKQEITLFPGQMVYVVGIDNLTLVVEPVVSQIS</sequence>
<feature type="domain" description="NfeD-like C-terminal" evidence="1">
    <location>
        <begin position="42"/>
        <end position="94"/>
    </location>
</feature>
<proteinExistence type="predicted"/>
<protein>
    <submittedName>
        <fullName evidence="2">NfeD family protein</fullName>
    </submittedName>
</protein>
<dbReference type="Pfam" id="PF01957">
    <property type="entry name" value="NfeD"/>
    <property type="match status" value="1"/>
</dbReference>
<evidence type="ECO:0000313" key="3">
    <source>
        <dbReference type="Proteomes" id="UP001576774"/>
    </source>
</evidence>
<dbReference type="InterPro" id="IPR012340">
    <property type="entry name" value="NA-bd_OB-fold"/>
</dbReference>
<name>A0ABV4X491_9CYAN</name>
<organism evidence="2 3">
    <name type="scientific">Floridaenema aerugineum BLCC-F46</name>
    <dbReference type="NCBI Taxonomy" id="3153654"/>
    <lineage>
        <taxon>Bacteria</taxon>
        <taxon>Bacillati</taxon>
        <taxon>Cyanobacteriota</taxon>
        <taxon>Cyanophyceae</taxon>
        <taxon>Oscillatoriophycideae</taxon>
        <taxon>Aerosakkonematales</taxon>
        <taxon>Aerosakkonemataceae</taxon>
        <taxon>Floridanema</taxon>
        <taxon>Floridanema aerugineum</taxon>
    </lineage>
</organism>
<dbReference type="Gene3D" id="2.40.50.140">
    <property type="entry name" value="Nucleic acid-binding proteins"/>
    <property type="match status" value="1"/>
</dbReference>
<dbReference type="RefSeq" id="WP_413270364.1">
    <property type="nucleotide sequence ID" value="NZ_JBHFNQ010000080.1"/>
</dbReference>
<accession>A0ABV4X491</accession>
<comment type="caution">
    <text evidence="2">The sequence shown here is derived from an EMBL/GenBank/DDBJ whole genome shotgun (WGS) entry which is preliminary data.</text>
</comment>
<dbReference type="Proteomes" id="UP001576774">
    <property type="component" value="Unassembled WGS sequence"/>
</dbReference>
<reference evidence="2 3" key="1">
    <citation type="submission" date="2024-09" db="EMBL/GenBank/DDBJ databases">
        <title>Floridaenema gen nov. (Aerosakkonemataceae, Aerosakkonematales ord. nov., Cyanobacteria) from benthic tropical and subtropical fresh waters, with the description of four new species.</title>
        <authorList>
            <person name="Moretto J.A."/>
            <person name="Berthold D.E."/>
            <person name="Lefler F.W."/>
            <person name="Huang I.-S."/>
            <person name="Laughinghouse H. IV."/>
        </authorList>
    </citation>
    <scope>NUCLEOTIDE SEQUENCE [LARGE SCALE GENOMIC DNA]</scope>
    <source>
        <strain evidence="2 3">BLCC-F46</strain>
    </source>
</reference>
<evidence type="ECO:0000313" key="2">
    <source>
        <dbReference type="EMBL" id="MFB2877257.1"/>
    </source>
</evidence>
<dbReference type="EMBL" id="JBHFNQ010000080">
    <property type="protein sequence ID" value="MFB2877257.1"/>
    <property type="molecule type" value="Genomic_DNA"/>
</dbReference>
<gene>
    <name evidence="2" type="ORF">ACE1CC_10260</name>
</gene>
<dbReference type="InterPro" id="IPR002810">
    <property type="entry name" value="NfeD-like_C"/>
</dbReference>
<keyword evidence="3" id="KW-1185">Reference proteome</keyword>
<evidence type="ECO:0000259" key="1">
    <source>
        <dbReference type="Pfam" id="PF01957"/>
    </source>
</evidence>